<feature type="chain" id="PRO_5046180097" evidence="1">
    <location>
        <begin position="27"/>
        <end position="120"/>
    </location>
</feature>
<protein>
    <submittedName>
        <fullName evidence="2">Hypothetical_protein</fullName>
    </submittedName>
</protein>
<keyword evidence="3" id="KW-1185">Reference proteome</keyword>
<comment type="caution">
    <text evidence="2">The sequence shown here is derived from an EMBL/GenBank/DDBJ whole genome shotgun (WGS) entry which is preliminary data.</text>
</comment>
<gene>
    <name evidence="2" type="ORF">HINF_LOCUS216</name>
</gene>
<evidence type="ECO:0000313" key="2">
    <source>
        <dbReference type="EMBL" id="CAL5970276.1"/>
    </source>
</evidence>
<accession>A0ABP1GDR3</accession>
<dbReference type="EMBL" id="CAXDID020000001">
    <property type="protein sequence ID" value="CAL5970276.1"/>
    <property type="molecule type" value="Genomic_DNA"/>
</dbReference>
<name>A0ABP1GDR3_9EUKA</name>
<reference evidence="2 3" key="1">
    <citation type="submission" date="2024-07" db="EMBL/GenBank/DDBJ databases">
        <authorList>
            <person name="Akdeniz Z."/>
        </authorList>
    </citation>
    <scope>NUCLEOTIDE SEQUENCE [LARGE SCALE GENOMIC DNA]</scope>
</reference>
<evidence type="ECO:0000313" key="3">
    <source>
        <dbReference type="Proteomes" id="UP001642409"/>
    </source>
</evidence>
<organism evidence="2 3">
    <name type="scientific">Hexamita inflata</name>
    <dbReference type="NCBI Taxonomy" id="28002"/>
    <lineage>
        <taxon>Eukaryota</taxon>
        <taxon>Metamonada</taxon>
        <taxon>Diplomonadida</taxon>
        <taxon>Hexamitidae</taxon>
        <taxon>Hexamitinae</taxon>
        <taxon>Hexamita</taxon>
    </lineage>
</organism>
<keyword evidence="1" id="KW-0732">Signal</keyword>
<sequence>MKSILHSYSLCKRLLSFLILFASVDIQVFDAANKKQSHGGKLFARENYYQFAYILFSSDQIDCSGVLPPDTTVFVCGKEACDSHPCQREQANTGRHELRDEEAEMRNIIEQHVNVKYRNN</sequence>
<feature type="signal peptide" evidence="1">
    <location>
        <begin position="1"/>
        <end position="26"/>
    </location>
</feature>
<dbReference type="Proteomes" id="UP001642409">
    <property type="component" value="Unassembled WGS sequence"/>
</dbReference>
<proteinExistence type="predicted"/>
<evidence type="ECO:0000256" key="1">
    <source>
        <dbReference type="SAM" id="SignalP"/>
    </source>
</evidence>